<dbReference type="SMART" id="SM00297">
    <property type="entry name" value="BROMO"/>
    <property type="match status" value="1"/>
</dbReference>
<dbReference type="InterPro" id="IPR011011">
    <property type="entry name" value="Znf_FYVE_PHD"/>
</dbReference>
<dbReference type="AlphaFoldDB" id="A0A7S1FYF7"/>
<evidence type="ECO:0000256" key="3">
    <source>
        <dbReference type="ARBA" id="ARBA00022833"/>
    </source>
</evidence>
<dbReference type="EMBL" id="HBFR01031438">
    <property type="protein sequence ID" value="CAD8895589.1"/>
    <property type="molecule type" value="Transcribed_RNA"/>
</dbReference>
<dbReference type="InterPro" id="IPR036427">
    <property type="entry name" value="Bromodomain-like_sf"/>
</dbReference>
<dbReference type="PROSITE" id="PS50014">
    <property type="entry name" value="BROMODOMAIN_2"/>
    <property type="match status" value="1"/>
</dbReference>
<dbReference type="GO" id="GO:0006357">
    <property type="term" value="P:regulation of transcription by RNA polymerase II"/>
    <property type="evidence" value="ECO:0007669"/>
    <property type="project" value="TreeGrafter"/>
</dbReference>
<feature type="domain" description="PHD-type" evidence="8">
    <location>
        <begin position="13"/>
        <end position="60"/>
    </location>
</feature>
<dbReference type="Gene3D" id="3.30.40.10">
    <property type="entry name" value="Zinc/RING finger domain, C3HC4 (zinc finger)"/>
    <property type="match status" value="2"/>
</dbReference>
<dbReference type="InterPro" id="IPR001487">
    <property type="entry name" value="Bromodomain"/>
</dbReference>
<evidence type="ECO:0000256" key="5">
    <source>
        <dbReference type="PROSITE-ProRule" id="PRU00035"/>
    </source>
</evidence>
<dbReference type="GO" id="GO:0003714">
    <property type="term" value="F:transcription corepressor activity"/>
    <property type="evidence" value="ECO:0007669"/>
    <property type="project" value="InterPro"/>
</dbReference>
<dbReference type="InterPro" id="IPR019786">
    <property type="entry name" value="Zinc_finger_PHD-type_CS"/>
</dbReference>
<keyword evidence="1" id="KW-0479">Metal-binding</keyword>
<dbReference type="PANTHER" id="PTHR46309">
    <property type="entry name" value="PHD FINGER PROTEIN 12"/>
    <property type="match status" value="1"/>
</dbReference>
<feature type="domain" description="PHD-type" evidence="8">
    <location>
        <begin position="293"/>
        <end position="338"/>
    </location>
</feature>
<dbReference type="SUPFAM" id="SSF57903">
    <property type="entry name" value="FYVE/PHD zinc finger"/>
    <property type="match status" value="2"/>
</dbReference>
<accession>A0A7S1FYF7</accession>
<evidence type="ECO:0000259" key="7">
    <source>
        <dbReference type="PROSITE" id="PS50014"/>
    </source>
</evidence>
<dbReference type="InterPro" id="IPR019787">
    <property type="entry name" value="Znf_PHD-finger"/>
</dbReference>
<evidence type="ECO:0000256" key="4">
    <source>
        <dbReference type="ARBA" id="ARBA00023117"/>
    </source>
</evidence>
<dbReference type="Gene3D" id="1.20.920.10">
    <property type="entry name" value="Bromodomain-like"/>
    <property type="match status" value="2"/>
</dbReference>
<dbReference type="CDD" id="cd04369">
    <property type="entry name" value="Bromodomain"/>
    <property type="match status" value="1"/>
</dbReference>
<dbReference type="InterPro" id="IPR001965">
    <property type="entry name" value="Znf_PHD"/>
</dbReference>
<sequence length="528" mass="61483">MMKMSFPTIGGNNSYCSICHKNDEDVMIGCDLCPRSFHSSCISFFDEGDEIWTCHLCHQEAVINHDDFLKGNDYMSTIKQVYAMWPVKNKYRHFMVLSRIRKMLQKLIQHEFGHAFSHGPKTAHSEIIYDKMIHPETPNLQEIADKMLQTEGYSKVGNLHNLSLFQIIKTVLNDITQVWKHCYGSYNKKSSIYKMAQVLEKISNKMLMCSIYNLLASWENHVIMTTQSPCNIVKNQNQPREHLRGLEKKKTFISHRMDAIFFSKPNDQLEGFLNKSHIVNNIVLQDGMEDGNCNFCSKCFKGGNLIVCDSCPRSFHGSCINYVDDGKEEWTCHCCKEDDISQEKDYVEGCEYLPLIKEVYLPLFFREENVQDNVHLAKMDTYFIILSRLREMVQKLIEHEFGHEFKEPVDQIKNMGYDKMVSKPMDLGTIVNNLMRPICYISHLVDGDCAMAFQTIYFVLQDVQTVWQNCYRYNKKNSAIYKMAQILEKRADNIIKCSIRDLLSIEEVYVLGEFQTCCQRMCLNELVC</sequence>
<organism evidence="9">
    <name type="scientific">Corethron hystrix</name>
    <dbReference type="NCBI Taxonomy" id="216773"/>
    <lineage>
        <taxon>Eukaryota</taxon>
        <taxon>Sar</taxon>
        <taxon>Stramenopiles</taxon>
        <taxon>Ochrophyta</taxon>
        <taxon>Bacillariophyta</taxon>
        <taxon>Coscinodiscophyceae</taxon>
        <taxon>Corethrophycidae</taxon>
        <taxon>Corethrales</taxon>
        <taxon>Corethraceae</taxon>
        <taxon>Corethron</taxon>
    </lineage>
</organism>
<keyword evidence="2 6" id="KW-0863">Zinc-finger</keyword>
<dbReference type="PRINTS" id="PR00503">
    <property type="entry name" value="BROMODOMAIN"/>
</dbReference>
<evidence type="ECO:0000256" key="2">
    <source>
        <dbReference type="ARBA" id="ARBA00022771"/>
    </source>
</evidence>
<evidence type="ECO:0008006" key="10">
    <source>
        <dbReference type="Google" id="ProtNLM"/>
    </source>
</evidence>
<dbReference type="PANTHER" id="PTHR46309:SF1">
    <property type="entry name" value="PHD FINGER PROTEIN 12"/>
    <property type="match status" value="1"/>
</dbReference>
<dbReference type="SUPFAM" id="SSF47370">
    <property type="entry name" value="Bromodomain"/>
    <property type="match status" value="1"/>
</dbReference>
<evidence type="ECO:0000313" key="9">
    <source>
        <dbReference type="EMBL" id="CAD8895589.1"/>
    </source>
</evidence>
<evidence type="ECO:0000256" key="6">
    <source>
        <dbReference type="PROSITE-ProRule" id="PRU00146"/>
    </source>
</evidence>
<dbReference type="PROSITE" id="PS01359">
    <property type="entry name" value="ZF_PHD_1"/>
    <property type="match status" value="2"/>
</dbReference>
<reference evidence="9" key="1">
    <citation type="submission" date="2021-01" db="EMBL/GenBank/DDBJ databases">
        <authorList>
            <person name="Corre E."/>
            <person name="Pelletier E."/>
            <person name="Niang G."/>
            <person name="Scheremetjew M."/>
            <person name="Finn R."/>
            <person name="Kale V."/>
            <person name="Holt S."/>
            <person name="Cochrane G."/>
            <person name="Meng A."/>
            <person name="Brown T."/>
            <person name="Cohen L."/>
        </authorList>
    </citation>
    <scope>NUCLEOTIDE SEQUENCE</scope>
    <source>
        <strain evidence="9">308</strain>
    </source>
</reference>
<dbReference type="InterPro" id="IPR042163">
    <property type="entry name" value="PHF12"/>
</dbReference>
<dbReference type="GO" id="GO:0008270">
    <property type="term" value="F:zinc ion binding"/>
    <property type="evidence" value="ECO:0007669"/>
    <property type="project" value="UniProtKB-KW"/>
</dbReference>
<evidence type="ECO:0000259" key="8">
    <source>
        <dbReference type="PROSITE" id="PS50016"/>
    </source>
</evidence>
<proteinExistence type="predicted"/>
<keyword evidence="3" id="KW-0862">Zinc</keyword>
<dbReference type="Pfam" id="PF00628">
    <property type="entry name" value="PHD"/>
    <property type="match status" value="1"/>
</dbReference>
<dbReference type="PROSITE" id="PS50016">
    <property type="entry name" value="ZF_PHD_2"/>
    <property type="match status" value="2"/>
</dbReference>
<dbReference type="SMART" id="SM00249">
    <property type="entry name" value="PHD"/>
    <property type="match status" value="2"/>
</dbReference>
<dbReference type="Pfam" id="PF00439">
    <property type="entry name" value="Bromodomain"/>
    <property type="match status" value="1"/>
</dbReference>
<dbReference type="InterPro" id="IPR013083">
    <property type="entry name" value="Znf_RING/FYVE/PHD"/>
</dbReference>
<gene>
    <name evidence="9" type="ORF">CHYS00102_LOCUS22803</name>
</gene>
<keyword evidence="4 5" id="KW-0103">Bromodomain</keyword>
<protein>
    <recommendedName>
        <fullName evidence="10">PHD-type domain-containing protein</fullName>
    </recommendedName>
</protein>
<evidence type="ECO:0000256" key="1">
    <source>
        <dbReference type="ARBA" id="ARBA00022723"/>
    </source>
</evidence>
<dbReference type="GO" id="GO:0005634">
    <property type="term" value="C:nucleus"/>
    <property type="evidence" value="ECO:0007669"/>
    <property type="project" value="TreeGrafter"/>
</dbReference>
<feature type="domain" description="Bromo" evidence="7">
    <location>
        <begin position="397"/>
        <end position="481"/>
    </location>
</feature>
<name>A0A7S1FYF7_9STRA</name>